<organism evidence="1 2">
    <name type="scientific">Caldithrix abyssi DSM 13497</name>
    <dbReference type="NCBI Taxonomy" id="880073"/>
    <lineage>
        <taxon>Bacteria</taxon>
        <taxon>Pseudomonadati</taxon>
        <taxon>Calditrichota</taxon>
        <taxon>Calditrichia</taxon>
        <taxon>Calditrichales</taxon>
        <taxon>Calditrichaceae</taxon>
        <taxon>Caldithrix</taxon>
    </lineage>
</organism>
<accession>A0A1J1C3I1</accession>
<evidence type="ECO:0000313" key="1">
    <source>
        <dbReference type="EMBL" id="APF17207.1"/>
    </source>
</evidence>
<gene>
    <name evidence="1" type="ORF">Cabys_456</name>
</gene>
<dbReference type="AlphaFoldDB" id="A0A1J1C3I1"/>
<proteinExistence type="predicted"/>
<dbReference type="EMBL" id="CP018099">
    <property type="protein sequence ID" value="APF17207.1"/>
    <property type="molecule type" value="Genomic_DNA"/>
</dbReference>
<protein>
    <submittedName>
        <fullName evidence="1">Uncharacterized protein</fullName>
    </submittedName>
</protein>
<dbReference type="Proteomes" id="UP000183868">
    <property type="component" value="Chromosome"/>
</dbReference>
<sequence length="38" mass="4296">MIAQPSPLLSYMFGVRKQKIQLFSIPPIETLALNFTMA</sequence>
<evidence type="ECO:0000313" key="2">
    <source>
        <dbReference type="Proteomes" id="UP000183868"/>
    </source>
</evidence>
<dbReference type="KEGG" id="caby:Cabys_456"/>
<name>A0A1J1C3I1_CALAY</name>
<reference evidence="1 2" key="1">
    <citation type="submission" date="2016-11" db="EMBL/GenBank/DDBJ databases">
        <title>Genomic analysis of Caldithrix abyssi and proposal of a novel bacterial phylum Caldithrichaeota.</title>
        <authorList>
            <person name="Kublanov I."/>
            <person name="Sigalova O."/>
            <person name="Gavrilov S."/>
            <person name="Lebedinsky A."/>
            <person name="Ivanova N."/>
            <person name="Daum C."/>
            <person name="Reddy T."/>
            <person name="Klenk H.P."/>
            <person name="Goker M."/>
            <person name="Reva O."/>
            <person name="Miroshnichenko M."/>
            <person name="Kyprides N."/>
            <person name="Woyke T."/>
            <person name="Gelfand M."/>
        </authorList>
    </citation>
    <scope>NUCLEOTIDE SEQUENCE [LARGE SCALE GENOMIC DNA]</scope>
    <source>
        <strain evidence="1 2">LF13</strain>
    </source>
</reference>